<accession>A0AAU8H2Q9</accession>
<dbReference type="KEGG" id="tob:V4D31_06890"/>
<dbReference type="Pfam" id="PF05559">
    <property type="entry name" value="DUF763"/>
    <property type="match status" value="1"/>
</dbReference>
<proteinExistence type="predicted"/>
<protein>
    <submittedName>
        <fullName evidence="1">DUF763 domain-containing protein</fullName>
    </submittedName>
</protein>
<evidence type="ECO:0000313" key="1">
    <source>
        <dbReference type="EMBL" id="XCH48064.1"/>
    </source>
</evidence>
<dbReference type="AlphaFoldDB" id="A0AAU8H2Q9"/>
<gene>
    <name evidence="1" type="ORF">V4D31_06890</name>
</gene>
<name>A0AAU8H2Q9_9BACT</name>
<dbReference type="PANTHER" id="PTHR38597">
    <property type="entry name" value="BLL3834 PROTEIN"/>
    <property type="match status" value="1"/>
</dbReference>
<organism evidence="1">
    <name type="scientific">Thermodesulfovibrio obliviosus</name>
    <dbReference type="NCBI Taxonomy" id="3118332"/>
    <lineage>
        <taxon>Bacteria</taxon>
        <taxon>Pseudomonadati</taxon>
        <taxon>Nitrospirota</taxon>
        <taxon>Thermodesulfovibrionia</taxon>
        <taxon>Thermodesulfovibrionales</taxon>
        <taxon>Thermodesulfovibrionaceae</taxon>
        <taxon>Thermodesulfovibrio</taxon>
    </lineage>
</organism>
<reference evidence="1" key="1">
    <citation type="submission" date="2024-01" db="EMBL/GenBank/DDBJ databases">
        <title>The first autotrophic representatives of the genus Thermodesulfovibrio.</title>
        <authorList>
            <person name="Maltseva A.I."/>
            <person name="Elcheninov A.G."/>
            <person name="Kublanov I.V."/>
            <person name="Lebedinsky A.V."/>
            <person name="Frolov E.N."/>
        </authorList>
    </citation>
    <scope>NUCLEOTIDE SEQUENCE</scope>
    <source>
        <strain evidence="1">3462-1</strain>
    </source>
</reference>
<dbReference type="RefSeq" id="WP_353685720.1">
    <property type="nucleotide sequence ID" value="NZ_CP144374.1"/>
</dbReference>
<sequence length="358" mass="40569">MQKTGIANMPLHSGRAPQWLFKRMVALSRAIVELMIIELGREELLRRLSDPYWFQCLGCVLGFDWHSSGVTTTVTGALKEALRGVEHEFGLFIAGGKAKKALQTPQEIINYANSSGFAPEPLIYASRVSAKVDNVAVQDGFSLYHHVIIFTQQGHWCVIQQGMNETLQTARRYHWLSFTLKSFVEEPHQAVCCNVKTKTLNFTAKESSELRQASVILSQENPEKIIKEIKKINELKLPQRHSVTIHDVKAENLYKILLKTYEKQPKDFESLLETKGVGAKTLRALALTCELLYGTPLSFKDPARFSFAHGGKDRTPYPVDRTLYDRTIEILKKAIEEAKVERTEKLSALRRLAKITQV</sequence>
<dbReference type="PANTHER" id="PTHR38597:SF1">
    <property type="entry name" value="BLL3834 PROTEIN"/>
    <property type="match status" value="1"/>
</dbReference>
<dbReference type="EMBL" id="CP144374">
    <property type="protein sequence ID" value="XCH48064.1"/>
    <property type="molecule type" value="Genomic_DNA"/>
</dbReference>
<dbReference type="InterPro" id="IPR008482">
    <property type="entry name" value="DUF763"/>
</dbReference>